<evidence type="ECO:0000313" key="3">
    <source>
        <dbReference type="Proteomes" id="UP000310017"/>
    </source>
</evidence>
<dbReference type="EMBL" id="CP040710">
    <property type="protein sequence ID" value="QCX01034.1"/>
    <property type="molecule type" value="Genomic_DNA"/>
</dbReference>
<dbReference type="InterPro" id="IPR024079">
    <property type="entry name" value="MetalloPept_cat_dom_sf"/>
</dbReference>
<dbReference type="PANTHER" id="PTHR30164:SF2">
    <property type="entry name" value="PROTEIN MTFA"/>
    <property type="match status" value="1"/>
</dbReference>
<dbReference type="SUPFAM" id="SSF55486">
    <property type="entry name" value="Metalloproteases ('zincins'), catalytic domain"/>
    <property type="match status" value="1"/>
</dbReference>
<dbReference type="Gene3D" id="3.40.390.10">
    <property type="entry name" value="Collagenase (Catalytic Domain)"/>
    <property type="match status" value="1"/>
</dbReference>
<keyword evidence="1" id="KW-1133">Transmembrane helix</keyword>
<dbReference type="GO" id="GO:0004177">
    <property type="term" value="F:aminopeptidase activity"/>
    <property type="evidence" value="ECO:0007669"/>
    <property type="project" value="TreeGrafter"/>
</dbReference>
<keyword evidence="1" id="KW-0812">Transmembrane</keyword>
<dbReference type="GO" id="GO:0005829">
    <property type="term" value="C:cytosol"/>
    <property type="evidence" value="ECO:0007669"/>
    <property type="project" value="TreeGrafter"/>
</dbReference>
<keyword evidence="3" id="KW-1185">Reference proteome</keyword>
<accession>A0A5B7SWF4</accession>
<dbReference type="InterPro" id="IPR010384">
    <property type="entry name" value="MtfA_fam"/>
</dbReference>
<protein>
    <submittedName>
        <fullName evidence="2">Zinc-dependent peptidase</fullName>
    </submittedName>
</protein>
<reference evidence="2 3" key="1">
    <citation type="submission" date="2019-05" db="EMBL/GenBank/DDBJ databases">
        <title>Genome sequencing of F202Z8.</title>
        <authorList>
            <person name="Kwon Y.M."/>
        </authorList>
    </citation>
    <scope>NUCLEOTIDE SEQUENCE [LARGE SCALE GENOMIC DNA]</scope>
    <source>
        <strain evidence="2 3">F202Z8</strain>
    </source>
</reference>
<gene>
    <name evidence="2" type="ORF">FGM00_13270</name>
</gene>
<proteinExistence type="predicted"/>
<dbReference type="GO" id="GO:0008237">
    <property type="term" value="F:metallopeptidase activity"/>
    <property type="evidence" value="ECO:0007669"/>
    <property type="project" value="InterPro"/>
</dbReference>
<feature type="transmembrane region" description="Helical" evidence="1">
    <location>
        <begin position="12"/>
        <end position="31"/>
    </location>
</feature>
<dbReference type="KEGG" id="asag:FGM00_13270"/>
<organism evidence="2 3">
    <name type="scientific">Aggregatimonas sangjinii</name>
    <dbReference type="NCBI Taxonomy" id="2583587"/>
    <lineage>
        <taxon>Bacteria</taxon>
        <taxon>Pseudomonadati</taxon>
        <taxon>Bacteroidota</taxon>
        <taxon>Flavobacteriia</taxon>
        <taxon>Flavobacteriales</taxon>
        <taxon>Flavobacteriaceae</taxon>
        <taxon>Aggregatimonas</taxon>
    </lineage>
</organism>
<evidence type="ECO:0000313" key="2">
    <source>
        <dbReference type="EMBL" id="QCX01034.1"/>
    </source>
</evidence>
<dbReference type="AlphaFoldDB" id="A0A5B7SWF4"/>
<name>A0A5B7SWF4_9FLAO</name>
<dbReference type="CDD" id="cd20170">
    <property type="entry name" value="Peptidase_M90-like"/>
    <property type="match status" value="1"/>
</dbReference>
<keyword evidence="1" id="KW-0472">Membrane</keyword>
<dbReference type="Pfam" id="PF06167">
    <property type="entry name" value="Peptidase_M90"/>
    <property type="match status" value="1"/>
</dbReference>
<dbReference type="RefSeq" id="WP_138853377.1">
    <property type="nucleotide sequence ID" value="NZ_CP040710.1"/>
</dbReference>
<evidence type="ECO:0000256" key="1">
    <source>
        <dbReference type="SAM" id="Phobius"/>
    </source>
</evidence>
<sequence length="277" mass="32805">MNVALFSVEIFRWLWIAYALACVVYLVRYAMDLYKWNPFRKPVTLSESEKRILLKWLPIYGQMSAPVKERFEKRTVWYRMAKTFKFQGEIDYQEDVKLLLSGSLALMTLGISGYRMMTSLVEIVIYPTQYYSRIRRQYHVGEYNLGLKRVIVSSDRLWKGFEIADDNRNLVVHEFAHALSFHLIKQPFWEGIRFRNGLKRIKKLLASPDFSTKMENSDYFRAYGMTNLQEFFSVAVENFIETPDVFKADFPELYHIIKRMLNFDFLEDGDAPIKTAP</sequence>
<dbReference type="Proteomes" id="UP000310017">
    <property type="component" value="Chromosome"/>
</dbReference>
<dbReference type="OrthoDB" id="9786424at2"/>
<dbReference type="PANTHER" id="PTHR30164">
    <property type="entry name" value="MTFA PEPTIDASE"/>
    <property type="match status" value="1"/>
</dbReference>